<feature type="domain" description="C2H2-type" evidence="6">
    <location>
        <begin position="218"/>
        <end position="245"/>
    </location>
</feature>
<reference evidence="7 8" key="1">
    <citation type="submission" date="2015-09" db="EMBL/GenBank/DDBJ databases">
        <title>Draft genome of the scarab beetle Oryctes borbonicus.</title>
        <authorList>
            <person name="Meyer J.M."/>
            <person name="Markov G.V."/>
            <person name="Baskaran P."/>
            <person name="Herrmann M."/>
            <person name="Sommer R.J."/>
            <person name="Roedelsperger C."/>
        </authorList>
    </citation>
    <scope>NUCLEOTIDE SEQUENCE [LARGE SCALE GENOMIC DNA]</scope>
    <source>
        <strain evidence="7">OB123</strain>
        <tissue evidence="7">Whole animal</tissue>
    </source>
</reference>
<comment type="caution">
    <text evidence="7">The sequence shown here is derived from an EMBL/GenBank/DDBJ whole genome shotgun (WGS) entry which is preliminary data.</text>
</comment>
<evidence type="ECO:0000313" key="7">
    <source>
        <dbReference type="EMBL" id="KRT78167.1"/>
    </source>
</evidence>
<sequence>ILGNSNHSKGSKVYPSAGNGITARSLRLQENTKSSPHAVIEIEGDGCILTETNNGVIYKCLLCEKEVKNRYIFNLHFVVHKGEFPYSCKKCLYRTRDKSYMKQHLEARHNVEIELENIEEENFDNNESSRYIVVRSGTRRLLKCRICGDLKSRRYHFNKHYLLHTQDALYSCNSCDYKSTEKRFLKQHLQIKHNIIVETKDILLEGEVAIDPLRTEKFPCILCGKSFNTQYQFNKHNLIHSDNRPYACPHCTYKSKSKYLLKTHLFRRHKIRLGVADIHPTKPSIEPEVIVKQEFQVSDPNTIQTQASSKMLKCESCHFTCSVSSTLTKHRKRAHNIGGLNYTLTRIGTQRNYTCVVCGEVYHTRPTFDEHFTAHIEELPYSCPLCHFRSANSPEVRKHIEGSHKGIQRSLGNELVPIINQKSYKCEQCPYISVTKEEFLEHEESHLVDDKSTINACTLESPEYVTIKEELPDNYNNVSI</sequence>
<evidence type="ECO:0000259" key="6">
    <source>
        <dbReference type="PROSITE" id="PS50157"/>
    </source>
</evidence>
<dbReference type="InterPro" id="IPR036236">
    <property type="entry name" value="Znf_C2H2_sf"/>
</dbReference>
<organism evidence="7 8">
    <name type="scientific">Oryctes borbonicus</name>
    <dbReference type="NCBI Taxonomy" id="1629725"/>
    <lineage>
        <taxon>Eukaryota</taxon>
        <taxon>Metazoa</taxon>
        <taxon>Ecdysozoa</taxon>
        <taxon>Arthropoda</taxon>
        <taxon>Hexapoda</taxon>
        <taxon>Insecta</taxon>
        <taxon>Pterygota</taxon>
        <taxon>Neoptera</taxon>
        <taxon>Endopterygota</taxon>
        <taxon>Coleoptera</taxon>
        <taxon>Polyphaga</taxon>
        <taxon>Scarabaeiformia</taxon>
        <taxon>Scarabaeidae</taxon>
        <taxon>Dynastinae</taxon>
        <taxon>Oryctes</taxon>
    </lineage>
</organism>
<dbReference type="GO" id="GO:0008270">
    <property type="term" value="F:zinc ion binding"/>
    <property type="evidence" value="ECO:0007669"/>
    <property type="project" value="UniProtKB-KW"/>
</dbReference>
<keyword evidence="8" id="KW-1185">Reference proteome</keyword>
<dbReference type="Pfam" id="PF00096">
    <property type="entry name" value="zf-C2H2"/>
    <property type="match status" value="1"/>
</dbReference>
<evidence type="ECO:0000256" key="4">
    <source>
        <dbReference type="ARBA" id="ARBA00022833"/>
    </source>
</evidence>
<dbReference type="PROSITE" id="PS00028">
    <property type="entry name" value="ZINC_FINGER_C2H2_1"/>
    <property type="match status" value="4"/>
</dbReference>
<dbReference type="SMART" id="SM00355">
    <property type="entry name" value="ZnF_C2H2"/>
    <property type="match status" value="10"/>
</dbReference>
<feature type="non-terminal residue" evidence="7">
    <location>
        <position position="1"/>
    </location>
</feature>
<evidence type="ECO:0000256" key="3">
    <source>
        <dbReference type="ARBA" id="ARBA00022771"/>
    </source>
</evidence>
<feature type="domain" description="C2H2-type" evidence="6">
    <location>
        <begin position="353"/>
        <end position="380"/>
    </location>
</feature>
<feature type="domain" description="C2H2-type" evidence="6">
    <location>
        <begin position="58"/>
        <end position="85"/>
    </location>
</feature>
<dbReference type="PROSITE" id="PS50157">
    <property type="entry name" value="ZINC_FINGER_C2H2_2"/>
    <property type="match status" value="3"/>
</dbReference>
<evidence type="ECO:0000313" key="8">
    <source>
        <dbReference type="Proteomes" id="UP000051574"/>
    </source>
</evidence>
<dbReference type="PANTHER" id="PTHR24379">
    <property type="entry name" value="KRAB AND ZINC FINGER DOMAIN-CONTAINING"/>
    <property type="match status" value="1"/>
</dbReference>
<protein>
    <submittedName>
        <fullName evidence="7">Zinc finger protein</fullName>
    </submittedName>
</protein>
<keyword evidence="1" id="KW-0479">Metal-binding</keyword>
<name>A0A0T6ATU3_9SCAR</name>
<evidence type="ECO:0000256" key="2">
    <source>
        <dbReference type="ARBA" id="ARBA00022737"/>
    </source>
</evidence>
<dbReference type="PANTHER" id="PTHR24379:SF121">
    <property type="entry name" value="C2H2-TYPE DOMAIN-CONTAINING PROTEIN"/>
    <property type="match status" value="1"/>
</dbReference>
<keyword evidence="3 5" id="KW-0863">Zinc-finger</keyword>
<dbReference type="InterPro" id="IPR013087">
    <property type="entry name" value="Znf_C2H2_type"/>
</dbReference>
<accession>A0A0T6ATU3</accession>
<proteinExistence type="predicted"/>
<keyword evidence="4" id="KW-0862">Zinc</keyword>
<evidence type="ECO:0000256" key="1">
    <source>
        <dbReference type="ARBA" id="ARBA00022723"/>
    </source>
</evidence>
<dbReference type="OrthoDB" id="9936054at2759"/>
<dbReference type="AlphaFoldDB" id="A0A0T6ATU3"/>
<evidence type="ECO:0000256" key="5">
    <source>
        <dbReference type="PROSITE-ProRule" id="PRU00042"/>
    </source>
</evidence>
<gene>
    <name evidence="7" type="ORF">AMK59_7455</name>
</gene>
<dbReference type="EMBL" id="LJIG01022898">
    <property type="protein sequence ID" value="KRT78167.1"/>
    <property type="molecule type" value="Genomic_DNA"/>
</dbReference>
<dbReference type="SUPFAM" id="SSF57667">
    <property type="entry name" value="beta-beta-alpha zinc fingers"/>
    <property type="match status" value="4"/>
</dbReference>
<dbReference type="Proteomes" id="UP000051574">
    <property type="component" value="Unassembled WGS sequence"/>
</dbReference>
<keyword evidence="2" id="KW-0677">Repeat</keyword>
<dbReference type="Gene3D" id="3.30.160.60">
    <property type="entry name" value="Classic Zinc Finger"/>
    <property type="match status" value="4"/>
</dbReference>